<organism evidence="2 3">
    <name type="scientific">Carnobacterium viridans</name>
    <dbReference type="NCBI Taxonomy" id="174587"/>
    <lineage>
        <taxon>Bacteria</taxon>
        <taxon>Bacillati</taxon>
        <taxon>Bacillota</taxon>
        <taxon>Bacilli</taxon>
        <taxon>Lactobacillales</taxon>
        <taxon>Carnobacteriaceae</taxon>
        <taxon>Carnobacterium</taxon>
    </lineage>
</organism>
<reference evidence="3" key="1">
    <citation type="submission" date="2016-10" db="EMBL/GenBank/DDBJ databases">
        <authorList>
            <person name="Varghese N."/>
            <person name="Submissions S."/>
        </authorList>
    </citation>
    <scope>NUCLEOTIDE SEQUENCE [LARGE SCALE GENOMIC DNA]</scope>
    <source>
        <strain evidence="3">MPL-11</strain>
    </source>
</reference>
<dbReference type="NCBIfam" id="TIGR00762">
    <property type="entry name" value="DegV"/>
    <property type="match status" value="1"/>
</dbReference>
<dbReference type="EMBL" id="FNJW01000008">
    <property type="protein sequence ID" value="SDQ24611.1"/>
    <property type="molecule type" value="Genomic_DNA"/>
</dbReference>
<dbReference type="AlphaFoldDB" id="A0A1H0ZBP9"/>
<evidence type="ECO:0000313" key="3">
    <source>
        <dbReference type="Proteomes" id="UP000199481"/>
    </source>
</evidence>
<dbReference type="InterPro" id="IPR003797">
    <property type="entry name" value="DegV"/>
</dbReference>
<keyword evidence="3" id="KW-1185">Reference proteome</keyword>
<dbReference type="OrthoDB" id="5429275at2"/>
<name>A0A1H0ZBP9_9LACT</name>
<dbReference type="Proteomes" id="UP000199481">
    <property type="component" value="Unassembled WGS sequence"/>
</dbReference>
<dbReference type="Pfam" id="PF02645">
    <property type="entry name" value="DegV"/>
    <property type="match status" value="1"/>
</dbReference>
<proteinExistence type="predicted"/>
<dbReference type="GO" id="GO:0008289">
    <property type="term" value="F:lipid binding"/>
    <property type="evidence" value="ECO:0007669"/>
    <property type="project" value="UniProtKB-KW"/>
</dbReference>
<accession>A0A1H0ZBP9</accession>
<protein>
    <submittedName>
        <fullName evidence="2">EDD domain protein, DegV family</fullName>
    </submittedName>
</protein>
<dbReference type="Gene3D" id="3.30.1180.10">
    <property type="match status" value="1"/>
</dbReference>
<dbReference type="InterPro" id="IPR050270">
    <property type="entry name" value="DegV_domain_contain"/>
</dbReference>
<dbReference type="SUPFAM" id="SSF82549">
    <property type="entry name" value="DAK1/DegV-like"/>
    <property type="match status" value="1"/>
</dbReference>
<evidence type="ECO:0000256" key="1">
    <source>
        <dbReference type="ARBA" id="ARBA00023121"/>
    </source>
</evidence>
<sequence length="281" mass="30691">MKLKIVTDSTVELTDEETARYGITIVPLSSTIDGVVYHDDIEITNEEFLQKMQQSPTLPKSSQPPVGKFLETYNTLTADGSEVLSIHVTETLSGTVQSAHQAAKLADGDVTVIDSKFCARGMAFQVLAAAEFAEKASSIEEVLDHLEDIKSRTILYISIANLENMIKGGRIGKTMGKFTSLLNIKATLEMTDGKLHSDSKGRGTKSIVKRYKEICHTLHDAPKKVVAIGFTHVGMSEYSTTILELLKTTFPHVEPMVSYGSPSVMTHAGPEAISVQFLLEK</sequence>
<evidence type="ECO:0000313" key="2">
    <source>
        <dbReference type="EMBL" id="SDQ24611.1"/>
    </source>
</evidence>
<dbReference type="PROSITE" id="PS51482">
    <property type="entry name" value="DEGV"/>
    <property type="match status" value="1"/>
</dbReference>
<dbReference type="InterPro" id="IPR043168">
    <property type="entry name" value="DegV_C"/>
</dbReference>
<dbReference type="PANTHER" id="PTHR33434">
    <property type="entry name" value="DEGV DOMAIN-CONTAINING PROTEIN DR_1986-RELATED"/>
    <property type="match status" value="1"/>
</dbReference>
<dbReference type="RefSeq" id="WP_089976523.1">
    <property type="nucleotide sequence ID" value="NZ_CP084916.1"/>
</dbReference>
<dbReference type="PANTHER" id="PTHR33434:SF8">
    <property type="entry name" value="DEGV DOMAIN-CONTAINING PROTEIN SPR1019"/>
    <property type="match status" value="1"/>
</dbReference>
<keyword evidence="1" id="KW-0446">Lipid-binding</keyword>
<dbReference type="Gene3D" id="3.40.50.10170">
    <property type="match status" value="1"/>
</dbReference>
<gene>
    <name evidence="2" type="ORF">SAMN04487752_1417</name>
</gene>